<keyword evidence="1" id="KW-0472">Membrane</keyword>
<protein>
    <recommendedName>
        <fullName evidence="4">DUF2975 domain-containing protein</fullName>
    </recommendedName>
</protein>
<sequence>MNPVKHFASFLYFAVLFGIISYSFFFLTVVLGKFFGNDGQFIIKNGNSTITMGNKTSEGYYVPVALTLQIPDSIRKTQGGFGVYATDSYPQTTRTYLEDNKIAKAINIYNVSSKGNYASLGADGNGNYTYKQANRFKFIKYAPQGDSVYLKILTNEPSTNTILAIREQLNSIVLILKMIFLALILRELAKEIYFSKSLSTYIKRLGYVFLFSQLIPIIYCFLDINLFEHIGVETQVLASLQRTSFENIKVSFNPTIDVQFYAVLLGSILVLLTKLIERGRSLEEENELTI</sequence>
<name>A0ABV6BLA3_9FLAO</name>
<keyword evidence="3" id="KW-1185">Reference proteome</keyword>
<reference evidence="2 3" key="1">
    <citation type="submission" date="2024-09" db="EMBL/GenBank/DDBJ databases">
        <authorList>
            <person name="Sun Q."/>
            <person name="Mori K."/>
        </authorList>
    </citation>
    <scope>NUCLEOTIDE SEQUENCE [LARGE SCALE GENOMIC DNA]</scope>
    <source>
        <strain evidence="2 3">CGMCC 1.12926</strain>
    </source>
</reference>
<keyword evidence="1" id="KW-0812">Transmembrane</keyword>
<dbReference type="Proteomes" id="UP001589734">
    <property type="component" value="Unassembled WGS sequence"/>
</dbReference>
<evidence type="ECO:0000313" key="2">
    <source>
        <dbReference type="EMBL" id="MFC0076222.1"/>
    </source>
</evidence>
<proteinExistence type="predicted"/>
<comment type="caution">
    <text evidence="2">The sequence shown here is derived from an EMBL/GenBank/DDBJ whole genome shotgun (WGS) entry which is preliminary data.</text>
</comment>
<keyword evidence="1" id="KW-1133">Transmembrane helix</keyword>
<dbReference type="EMBL" id="JBHLYW010000005">
    <property type="protein sequence ID" value="MFC0076222.1"/>
    <property type="molecule type" value="Genomic_DNA"/>
</dbReference>
<dbReference type="RefSeq" id="WP_379683946.1">
    <property type="nucleotide sequence ID" value="NZ_JBHLYW010000005.1"/>
</dbReference>
<evidence type="ECO:0000256" key="1">
    <source>
        <dbReference type="SAM" id="Phobius"/>
    </source>
</evidence>
<feature type="transmembrane region" description="Helical" evidence="1">
    <location>
        <begin position="205"/>
        <end position="227"/>
    </location>
</feature>
<accession>A0ABV6BLA3</accession>
<organism evidence="2 3">
    <name type="scientific">Flavobacterium procerum</name>
    <dbReference type="NCBI Taxonomy" id="1455569"/>
    <lineage>
        <taxon>Bacteria</taxon>
        <taxon>Pseudomonadati</taxon>
        <taxon>Bacteroidota</taxon>
        <taxon>Flavobacteriia</taxon>
        <taxon>Flavobacteriales</taxon>
        <taxon>Flavobacteriaceae</taxon>
        <taxon>Flavobacterium</taxon>
    </lineage>
</organism>
<feature type="transmembrane region" description="Helical" evidence="1">
    <location>
        <begin position="7"/>
        <end position="31"/>
    </location>
</feature>
<evidence type="ECO:0000313" key="3">
    <source>
        <dbReference type="Proteomes" id="UP001589734"/>
    </source>
</evidence>
<feature type="transmembrane region" description="Helical" evidence="1">
    <location>
        <begin position="258"/>
        <end position="276"/>
    </location>
</feature>
<evidence type="ECO:0008006" key="4">
    <source>
        <dbReference type="Google" id="ProtNLM"/>
    </source>
</evidence>
<gene>
    <name evidence="2" type="ORF">ACFFLS_04185</name>
</gene>